<dbReference type="Proteomes" id="UP000515472">
    <property type="component" value="Chromosome"/>
</dbReference>
<dbReference type="RefSeq" id="WP_185242941.1">
    <property type="nucleotide sequence ID" value="NZ_AP023213.1"/>
</dbReference>
<keyword evidence="4" id="KW-1185">Reference proteome</keyword>
<sequence>MKTVLAVWIVLLLSVTSAQASRGEMARELLLETNVARSDPARYVGYLKEMRGYFIGKGYRVPGSFNLVMTKEGVAAVDEAIAFLSRQRPISALSWSPGLARAAAELVREQAGSGATGHEGTSGDLKQRIERFGAWQGSIAENIGYGPDTARRMVLELIVDDGVSDRGHRKNIFEPSFGTAGVACGPHPMYRNMCVMDFAVGYKSK</sequence>
<proteinExistence type="predicted"/>
<dbReference type="PANTHER" id="PTHR31157:SF1">
    <property type="entry name" value="SCP DOMAIN-CONTAINING PROTEIN"/>
    <property type="match status" value="1"/>
</dbReference>
<accession>A0A6S6M381</accession>
<dbReference type="PANTHER" id="PTHR31157">
    <property type="entry name" value="SCP DOMAIN-CONTAINING PROTEIN"/>
    <property type="match status" value="1"/>
</dbReference>
<feature type="chain" id="PRO_5027715454" evidence="1">
    <location>
        <begin position="21"/>
        <end position="205"/>
    </location>
</feature>
<dbReference type="Pfam" id="PF00188">
    <property type="entry name" value="CAP"/>
    <property type="match status" value="1"/>
</dbReference>
<keyword evidence="1" id="KW-0732">Signal</keyword>
<reference evidence="3 4" key="1">
    <citation type="submission" date="2020-06" db="EMBL/GenBank/DDBJ databases">
        <title>Interaction of electrochemicaly active bacteria, Geobacter bremensis R4 on different carbon anode.</title>
        <authorList>
            <person name="Meng L."/>
            <person name="Yoshida N."/>
        </authorList>
    </citation>
    <scope>NUCLEOTIDE SEQUENCE [LARGE SCALE GENOMIC DNA]</scope>
    <source>
        <strain evidence="3 4">R4</strain>
    </source>
</reference>
<dbReference type="Gene3D" id="3.40.33.10">
    <property type="entry name" value="CAP"/>
    <property type="match status" value="1"/>
</dbReference>
<feature type="domain" description="SCP" evidence="2">
    <location>
        <begin position="86"/>
        <end position="198"/>
    </location>
</feature>
<evidence type="ECO:0000313" key="4">
    <source>
        <dbReference type="Proteomes" id="UP000515472"/>
    </source>
</evidence>
<protein>
    <submittedName>
        <fullName evidence="3">SCP-like extracellular</fullName>
    </submittedName>
</protein>
<evidence type="ECO:0000259" key="2">
    <source>
        <dbReference type="Pfam" id="PF00188"/>
    </source>
</evidence>
<feature type="signal peptide" evidence="1">
    <location>
        <begin position="1"/>
        <end position="20"/>
    </location>
</feature>
<name>A0A6S6M381_9BACT</name>
<dbReference type="InterPro" id="IPR035940">
    <property type="entry name" value="CAP_sf"/>
</dbReference>
<dbReference type="CDD" id="cd05379">
    <property type="entry name" value="CAP_bacterial"/>
    <property type="match status" value="1"/>
</dbReference>
<dbReference type="EMBL" id="AP023213">
    <property type="protein sequence ID" value="BCG48148.1"/>
    <property type="molecule type" value="Genomic_DNA"/>
</dbReference>
<dbReference type="InterPro" id="IPR014044">
    <property type="entry name" value="CAP_dom"/>
</dbReference>
<evidence type="ECO:0000256" key="1">
    <source>
        <dbReference type="SAM" id="SignalP"/>
    </source>
</evidence>
<gene>
    <name evidence="3" type="ORF">GEOBRER4_n3020</name>
</gene>
<dbReference type="SUPFAM" id="SSF55797">
    <property type="entry name" value="PR-1-like"/>
    <property type="match status" value="1"/>
</dbReference>
<organism evidence="3 4">
    <name type="scientific">Citrifermentans bremense</name>
    <dbReference type="NCBI Taxonomy" id="60035"/>
    <lineage>
        <taxon>Bacteria</taxon>
        <taxon>Pseudomonadati</taxon>
        <taxon>Thermodesulfobacteriota</taxon>
        <taxon>Desulfuromonadia</taxon>
        <taxon>Geobacterales</taxon>
        <taxon>Geobacteraceae</taxon>
        <taxon>Citrifermentans</taxon>
    </lineage>
</organism>
<dbReference type="KEGG" id="gbn:GEOBRER4_28980"/>
<evidence type="ECO:0000313" key="3">
    <source>
        <dbReference type="EMBL" id="BCG48148.1"/>
    </source>
</evidence>
<dbReference type="AlphaFoldDB" id="A0A6S6M381"/>